<dbReference type="OrthoDB" id="47488at2759"/>
<proteinExistence type="predicted"/>
<evidence type="ECO:0000313" key="5">
    <source>
        <dbReference type="Proteomes" id="UP001302367"/>
    </source>
</evidence>
<evidence type="ECO:0000313" key="2">
    <source>
        <dbReference type="EMBL" id="PIA99023.1"/>
    </source>
</evidence>
<dbReference type="InterPro" id="IPR036691">
    <property type="entry name" value="Endo/exonu/phosph_ase_sf"/>
</dbReference>
<dbReference type="Proteomes" id="UP001302367">
    <property type="component" value="Chromosome 3"/>
</dbReference>
<evidence type="ECO:0008006" key="6">
    <source>
        <dbReference type="Google" id="ProtNLM"/>
    </source>
</evidence>
<dbReference type="EMBL" id="CP134186">
    <property type="protein sequence ID" value="WPB00852.1"/>
    <property type="molecule type" value="Genomic_DNA"/>
</dbReference>
<evidence type="ECO:0000313" key="3">
    <source>
        <dbReference type="EMBL" id="WPB00852.1"/>
    </source>
</evidence>
<feature type="chain" id="PRO_5013801300" description="Endonuclease/exonuclease/phosphatase domain-containing protein" evidence="1">
    <location>
        <begin position="20"/>
        <end position="615"/>
    </location>
</feature>
<dbReference type="Proteomes" id="UP000230605">
    <property type="component" value="Chromosome 3"/>
</dbReference>
<organism evidence="2 4">
    <name type="scientific">Cercospora beticola</name>
    <name type="common">Sugarbeet leaf spot fungus</name>
    <dbReference type="NCBI Taxonomy" id="122368"/>
    <lineage>
        <taxon>Eukaryota</taxon>
        <taxon>Fungi</taxon>
        <taxon>Dikarya</taxon>
        <taxon>Ascomycota</taxon>
        <taxon>Pezizomycotina</taxon>
        <taxon>Dothideomycetes</taxon>
        <taxon>Dothideomycetidae</taxon>
        <taxon>Mycosphaerellales</taxon>
        <taxon>Mycosphaerellaceae</taxon>
        <taxon>Cercospora</taxon>
    </lineage>
</organism>
<dbReference type="Gene3D" id="3.60.10.10">
    <property type="entry name" value="Endonuclease/exonuclease/phosphatase"/>
    <property type="match status" value="1"/>
</dbReference>
<reference evidence="3 5" key="2">
    <citation type="submission" date="2023-09" db="EMBL/GenBank/DDBJ databases">
        <title>Complete-Gapless Cercospora beticola genome.</title>
        <authorList>
            <person name="Wyatt N.A."/>
            <person name="Spanner R.E."/>
            <person name="Bolton M.D."/>
        </authorList>
    </citation>
    <scope>NUCLEOTIDE SEQUENCE [LARGE SCALE GENOMIC DNA]</scope>
    <source>
        <strain evidence="3">Cb09-40</strain>
    </source>
</reference>
<evidence type="ECO:0000256" key="1">
    <source>
        <dbReference type="SAM" id="SignalP"/>
    </source>
</evidence>
<dbReference type="PANTHER" id="PTHR42834">
    <property type="entry name" value="ENDONUCLEASE/EXONUCLEASE/PHOSPHATASE FAMILY PROTEIN (AFU_ORTHOLOGUE AFUA_3G09210)"/>
    <property type="match status" value="1"/>
</dbReference>
<evidence type="ECO:0000313" key="4">
    <source>
        <dbReference type="Proteomes" id="UP000230605"/>
    </source>
</evidence>
<gene>
    <name evidence="2" type="ORF">CB0940_03673</name>
    <name evidence="3" type="ORF">RHO25_005472</name>
</gene>
<name>A0A2G5I3G7_CERBT</name>
<sequence length="615" mass="66757">MFSFSTLSAVAALCATAVSQQVNPTIAQINGNRYISPFSGQNVTGVRGLVTAKGPDGFWMRSTTPDRDDRTSESIYVFGRAVLGNVTVGNIVTLDGRVTEFRTSPAFIPLTEIDRPRNIVTVSTGNAVVPLVIGQRGLNPPTEQYSSLDRGDVFGVPNNQSLVSVANPVLDVRRFGLDFWESLSGELVTVRRPRAVNRPNRFGDTWVVGQWRTTGDNNRGGLTIRDRDANPEAILIGTPLDGSANPTNTLLGDSLEEITGVITQGFGFYRILPTTNIKVVSSRTPALPPPTRLESSGSCNGITVGQYNVENLQPASGNLQDIASHIVNYMKTPDIIFLQEIQDDNGPVNDAVVSADITLSTLRDAVNSLSSDTNYSFVDIDPVDDQDGGQPGGNIRPAYFYKADRVRLVNGTAGTSTQANEVLPGPSLRYNPGLVDPANAAWTASRKPIAAQWETVQGYGRGGTFFTFNNHWTSKGGSSSLHGDARPPVNNGIDQRNQQAQVLGSFIRQILRQNRNANIMSAGDYNEFQVVQPLGTFTSVSGLEDLDDAVGTRDEEKYTYLFDMNSQALDHMFVSPRLASRARSQIEHIHVNTWTTVDAQASDHDPTVSRFNVCS</sequence>
<accession>A0A2G5I3G7</accession>
<dbReference type="SUPFAM" id="SSF56219">
    <property type="entry name" value="DNase I-like"/>
    <property type="match status" value="1"/>
</dbReference>
<protein>
    <recommendedName>
        <fullName evidence="6">Endonuclease/exonuclease/phosphatase domain-containing protein</fullName>
    </recommendedName>
</protein>
<dbReference type="AlphaFoldDB" id="A0A2G5I3G7"/>
<keyword evidence="1" id="KW-0732">Signal</keyword>
<feature type="signal peptide" evidence="1">
    <location>
        <begin position="1"/>
        <end position="19"/>
    </location>
</feature>
<dbReference type="EMBL" id="LKMD01000101">
    <property type="protein sequence ID" value="PIA99023.1"/>
    <property type="molecule type" value="Genomic_DNA"/>
</dbReference>
<dbReference type="PANTHER" id="PTHR42834:SF1">
    <property type="entry name" value="ENDONUCLEASE_EXONUCLEASE_PHOSPHATASE FAMILY PROTEIN (AFU_ORTHOLOGUE AFUA_3G09210)"/>
    <property type="match status" value="1"/>
</dbReference>
<keyword evidence="5" id="KW-1185">Reference proteome</keyword>
<dbReference type="CDD" id="cd04486">
    <property type="entry name" value="YhcR_OBF_like"/>
    <property type="match status" value="1"/>
</dbReference>
<reference evidence="2 4" key="1">
    <citation type="submission" date="2015-10" db="EMBL/GenBank/DDBJ databases">
        <title>The cercosporin biosynthetic gene cluster was horizontally transferred to several fungal lineages and shown to be expanded in Cercospora beticola based on microsynteny with recipient genomes.</title>
        <authorList>
            <person name="De Jonge R."/>
            <person name="Ebert M.K."/>
            <person name="Suttle J.C."/>
            <person name="Jurick Ii W.M."/>
            <person name="Secor G.A."/>
            <person name="Thomma B.P."/>
            <person name="Van De Peer Y."/>
            <person name="Bolton M.D."/>
        </authorList>
    </citation>
    <scope>NUCLEOTIDE SEQUENCE [LARGE SCALE GENOMIC DNA]</scope>
    <source>
        <strain evidence="2 4">09-40</strain>
    </source>
</reference>